<dbReference type="GO" id="GO:0005829">
    <property type="term" value="C:cytosol"/>
    <property type="evidence" value="ECO:0007669"/>
    <property type="project" value="TreeGrafter"/>
</dbReference>
<reference evidence="11 12" key="1">
    <citation type="submission" date="2019-07" db="EMBL/GenBank/DDBJ databases">
        <title>Genomic Encyclopedia of Type Strains, Phase I: the one thousand microbial genomes (KMG-I) project.</title>
        <authorList>
            <person name="Kyrpides N."/>
        </authorList>
    </citation>
    <scope>NUCLEOTIDE SEQUENCE [LARGE SCALE GENOMIC DNA]</scope>
    <source>
        <strain evidence="11 12">DSM 6562</strain>
    </source>
</reference>
<evidence type="ECO:0000259" key="10">
    <source>
        <dbReference type="SMART" id="SM00852"/>
    </source>
</evidence>
<comment type="pathway">
    <text evidence="2 9">Cofactor biosynthesis; molybdopterin biosynthesis.</text>
</comment>
<dbReference type="AlphaFoldDB" id="A0A5S4ZPS9"/>
<keyword evidence="6 9" id="KW-0500">Molybdenum</keyword>
<dbReference type="GO" id="GO:0061599">
    <property type="term" value="F:molybdopterin molybdotransferase activity"/>
    <property type="evidence" value="ECO:0007669"/>
    <property type="project" value="UniProtKB-UniRule"/>
</dbReference>
<evidence type="ECO:0000256" key="3">
    <source>
        <dbReference type="ARBA" id="ARBA00010763"/>
    </source>
</evidence>
<dbReference type="InterPro" id="IPR005110">
    <property type="entry name" value="MoeA_linker/N"/>
</dbReference>
<keyword evidence="9" id="KW-0479">Metal-binding</keyword>
<evidence type="ECO:0000256" key="7">
    <source>
        <dbReference type="ARBA" id="ARBA00023150"/>
    </source>
</evidence>
<dbReference type="GO" id="GO:0046872">
    <property type="term" value="F:metal ion binding"/>
    <property type="evidence" value="ECO:0007669"/>
    <property type="project" value="UniProtKB-UniRule"/>
</dbReference>
<dbReference type="EC" id="2.10.1.1" evidence="4 9"/>
<evidence type="ECO:0000256" key="8">
    <source>
        <dbReference type="ARBA" id="ARBA00047317"/>
    </source>
</evidence>
<feature type="domain" description="MoaB/Mog" evidence="10">
    <location>
        <begin position="176"/>
        <end position="315"/>
    </location>
</feature>
<dbReference type="Pfam" id="PF00994">
    <property type="entry name" value="MoCF_biosynth"/>
    <property type="match status" value="1"/>
</dbReference>
<dbReference type="InterPro" id="IPR001453">
    <property type="entry name" value="MoaB/Mog_dom"/>
</dbReference>
<dbReference type="EMBL" id="VNHM01000013">
    <property type="protein sequence ID" value="TYO94592.1"/>
    <property type="molecule type" value="Genomic_DNA"/>
</dbReference>
<dbReference type="Gene3D" id="3.90.105.10">
    <property type="entry name" value="Molybdopterin biosynthesis moea protein, domain 2"/>
    <property type="match status" value="1"/>
</dbReference>
<dbReference type="InterPro" id="IPR036135">
    <property type="entry name" value="MoeA_linker/N_sf"/>
</dbReference>
<protein>
    <recommendedName>
        <fullName evidence="5 9">Molybdopterin molybdenumtransferase</fullName>
        <ecNumber evidence="4 9">2.10.1.1</ecNumber>
    </recommendedName>
</protein>
<evidence type="ECO:0000256" key="5">
    <source>
        <dbReference type="ARBA" id="ARBA00021108"/>
    </source>
</evidence>
<dbReference type="RefSeq" id="WP_166512233.1">
    <property type="nucleotide sequence ID" value="NZ_VNHM01000013.1"/>
</dbReference>
<keyword evidence="9" id="KW-0460">Magnesium</keyword>
<dbReference type="SMART" id="SM00852">
    <property type="entry name" value="MoCF_biosynth"/>
    <property type="match status" value="1"/>
</dbReference>
<evidence type="ECO:0000256" key="2">
    <source>
        <dbReference type="ARBA" id="ARBA00005046"/>
    </source>
</evidence>
<dbReference type="InterPro" id="IPR036425">
    <property type="entry name" value="MoaB/Mog-like_dom_sf"/>
</dbReference>
<evidence type="ECO:0000256" key="1">
    <source>
        <dbReference type="ARBA" id="ARBA00002901"/>
    </source>
</evidence>
<dbReference type="NCBIfam" id="NF045515">
    <property type="entry name" value="Glp_gephyrin"/>
    <property type="match status" value="1"/>
</dbReference>
<dbReference type="UniPathway" id="UPA00344"/>
<name>A0A5S4ZPS9_9FIRM</name>
<dbReference type="Pfam" id="PF03454">
    <property type="entry name" value="MoeA_C"/>
    <property type="match status" value="1"/>
</dbReference>
<dbReference type="SUPFAM" id="SSF53218">
    <property type="entry name" value="Molybdenum cofactor biosynthesis proteins"/>
    <property type="match status" value="1"/>
</dbReference>
<dbReference type="Proteomes" id="UP000323166">
    <property type="component" value="Unassembled WGS sequence"/>
</dbReference>
<keyword evidence="7 9" id="KW-0501">Molybdenum cofactor biosynthesis</keyword>
<dbReference type="Pfam" id="PF03453">
    <property type="entry name" value="MoeA_N"/>
    <property type="match status" value="1"/>
</dbReference>
<evidence type="ECO:0000256" key="9">
    <source>
        <dbReference type="RuleBase" id="RU365090"/>
    </source>
</evidence>
<dbReference type="InterPro" id="IPR038987">
    <property type="entry name" value="MoeA-like"/>
</dbReference>
<evidence type="ECO:0000313" key="12">
    <source>
        <dbReference type="Proteomes" id="UP000323166"/>
    </source>
</evidence>
<evidence type="ECO:0000256" key="6">
    <source>
        <dbReference type="ARBA" id="ARBA00022505"/>
    </source>
</evidence>
<dbReference type="SUPFAM" id="SSF63867">
    <property type="entry name" value="MoeA C-terminal domain-like"/>
    <property type="match status" value="1"/>
</dbReference>
<dbReference type="InterPro" id="IPR005111">
    <property type="entry name" value="MoeA_C_domain_IV"/>
</dbReference>
<keyword evidence="12" id="KW-1185">Reference proteome</keyword>
<dbReference type="Gene3D" id="2.40.340.10">
    <property type="entry name" value="MoeA, C-terminal, domain IV"/>
    <property type="match status" value="1"/>
</dbReference>
<evidence type="ECO:0000256" key="4">
    <source>
        <dbReference type="ARBA" id="ARBA00013269"/>
    </source>
</evidence>
<gene>
    <name evidence="11" type="ORF">LX24_02248</name>
</gene>
<comment type="function">
    <text evidence="1 9">Catalyzes the insertion of molybdate into adenylated molybdopterin with the concomitant release of AMP.</text>
</comment>
<comment type="catalytic activity">
    <reaction evidence="8">
        <text>adenylyl-molybdopterin + molybdate = Mo-molybdopterin + AMP + H(+)</text>
        <dbReference type="Rhea" id="RHEA:35047"/>
        <dbReference type="ChEBI" id="CHEBI:15378"/>
        <dbReference type="ChEBI" id="CHEBI:36264"/>
        <dbReference type="ChEBI" id="CHEBI:62727"/>
        <dbReference type="ChEBI" id="CHEBI:71302"/>
        <dbReference type="ChEBI" id="CHEBI:456215"/>
        <dbReference type="EC" id="2.10.1.1"/>
    </reaction>
</comment>
<comment type="similarity">
    <text evidence="3 9">Belongs to the MoeA family.</text>
</comment>
<dbReference type="SUPFAM" id="SSF63882">
    <property type="entry name" value="MoeA N-terminal region -like"/>
    <property type="match status" value="1"/>
</dbReference>
<keyword evidence="9 11" id="KW-0808">Transferase</keyword>
<organism evidence="11 12">
    <name type="scientific">Desulfallas thermosapovorans DSM 6562</name>
    <dbReference type="NCBI Taxonomy" id="1121431"/>
    <lineage>
        <taxon>Bacteria</taxon>
        <taxon>Bacillati</taxon>
        <taxon>Bacillota</taxon>
        <taxon>Clostridia</taxon>
        <taxon>Eubacteriales</taxon>
        <taxon>Desulfallaceae</taxon>
        <taxon>Desulfallas</taxon>
    </lineage>
</organism>
<dbReference type="Gene3D" id="2.170.190.11">
    <property type="entry name" value="Molybdopterin biosynthesis moea protein, domain 3"/>
    <property type="match status" value="1"/>
</dbReference>
<dbReference type="Gene3D" id="3.40.980.10">
    <property type="entry name" value="MoaB/Mog-like domain"/>
    <property type="match status" value="1"/>
</dbReference>
<sequence length="401" mass="42365">MLTNVTLEEACELITGNLIPLPGQSVALAEAAGRVCYQDIYAARDLPPCSQSAVDGYAVAMGDEVCNQFQLKGNLGPGDYPDFSLAPGQAAGVVTGGPVPPGTRGVIPWEFAEVKGEYITTTKALNPGDNIKPRGEDFRRGDIVARRGNIVGPGLVGVLAACGNGKVKVFARPKVAVLGLGRGIVPYHAVPAPGETRDCNGPVLEVLARREGAEVLGVETAGHMESAGGRECLKKLLRKADVVITTGGAASGAYDQALDLIRQTGARVLFWGVRIKPGSHSGAAVLDSRLIVSLSGNPAACVVGYHLLVAPALRALQGLDPQPARFDAVCKNRWPKKGGTRRFVRGYISRNQNQWQVNFLPGQKSSMLRSLIDYNALIDLPAGHPPVEEGQRVSVIPLFTL</sequence>
<dbReference type="GO" id="GO:0006777">
    <property type="term" value="P:Mo-molybdopterin cofactor biosynthetic process"/>
    <property type="evidence" value="ECO:0007669"/>
    <property type="project" value="UniProtKB-UniRule"/>
</dbReference>
<dbReference type="CDD" id="cd00887">
    <property type="entry name" value="MoeA"/>
    <property type="match status" value="1"/>
</dbReference>
<comment type="caution">
    <text evidence="11">The sequence shown here is derived from an EMBL/GenBank/DDBJ whole genome shotgun (WGS) entry which is preliminary data.</text>
</comment>
<dbReference type="PANTHER" id="PTHR10192:SF5">
    <property type="entry name" value="GEPHYRIN"/>
    <property type="match status" value="1"/>
</dbReference>
<accession>A0A5S4ZPS9</accession>
<dbReference type="InterPro" id="IPR036688">
    <property type="entry name" value="MoeA_C_domain_IV_sf"/>
</dbReference>
<comment type="cofactor">
    <cofactor evidence="9">
        <name>Mg(2+)</name>
        <dbReference type="ChEBI" id="CHEBI:18420"/>
    </cofactor>
</comment>
<proteinExistence type="inferred from homology"/>
<dbReference type="PANTHER" id="PTHR10192">
    <property type="entry name" value="MOLYBDOPTERIN BIOSYNTHESIS PROTEIN"/>
    <property type="match status" value="1"/>
</dbReference>
<evidence type="ECO:0000313" key="11">
    <source>
        <dbReference type="EMBL" id="TYO94592.1"/>
    </source>
</evidence>